<evidence type="ECO:0000256" key="1">
    <source>
        <dbReference type="ARBA" id="ARBA00004123"/>
    </source>
</evidence>
<evidence type="ECO:0000256" key="4">
    <source>
        <dbReference type="SAM" id="MobiDB-lite"/>
    </source>
</evidence>
<accession>A0ABD3PCS3</accession>
<keyword evidence="3" id="KW-0539">Nucleus</keyword>
<name>A0ABD3PCS3_9STRA</name>
<proteinExistence type="predicted"/>
<evidence type="ECO:0000259" key="5">
    <source>
        <dbReference type="Pfam" id="PF00447"/>
    </source>
</evidence>
<sequence>MWLSHGKAFIIRDEDVFVSKVVPGHFKQTKMRSFIRQLLLWGFERAFGTTYYSSAESLPNLILSKELLSKKNARNAKLAKSKEAPNFYTMHPVGMDIIQEAKKAVEVNHQSLFGCRGGSSPDEDASIPEGQNDF</sequence>
<dbReference type="EMBL" id="JALLPJ020000671">
    <property type="protein sequence ID" value="KAL3785945.1"/>
    <property type="molecule type" value="Genomic_DNA"/>
</dbReference>
<protein>
    <recommendedName>
        <fullName evidence="5">HSF-type DNA-binding domain-containing protein</fullName>
    </recommendedName>
</protein>
<dbReference type="GO" id="GO:0005634">
    <property type="term" value="C:nucleus"/>
    <property type="evidence" value="ECO:0007669"/>
    <property type="project" value="UniProtKB-SubCell"/>
</dbReference>
<feature type="region of interest" description="Disordered" evidence="4">
    <location>
        <begin position="114"/>
        <end position="134"/>
    </location>
</feature>
<evidence type="ECO:0000313" key="7">
    <source>
        <dbReference type="Proteomes" id="UP001530400"/>
    </source>
</evidence>
<reference evidence="6 7" key="1">
    <citation type="submission" date="2024-10" db="EMBL/GenBank/DDBJ databases">
        <title>Updated reference genomes for cyclostephanoid diatoms.</title>
        <authorList>
            <person name="Roberts W.R."/>
            <person name="Alverson A.J."/>
        </authorList>
    </citation>
    <scope>NUCLEOTIDE SEQUENCE [LARGE SCALE GENOMIC DNA]</scope>
    <source>
        <strain evidence="6 7">AJA010-31</strain>
    </source>
</reference>
<dbReference type="GO" id="GO:0003677">
    <property type="term" value="F:DNA binding"/>
    <property type="evidence" value="ECO:0007669"/>
    <property type="project" value="UniProtKB-KW"/>
</dbReference>
<organism evidence="6 7">
    <name type="scientific">Cyclotella atomus</name>
    <dbReference type="NCBI Taxonomy" id="382360"/>
    <lineage>
        <taxon>Eukaryota</taxon>
        <taxon>Sar</taxon>
        <taxon>Stramenopiles</taxon>
        <taxon>Ochrophyta</taxon>
        <taxon>Bacillariophyta</taxon>
        <taxon>Coscinodiscophyceae</taxon>
        <taxon>Thalassiosirophycidae</taxon>
        <taxon>Stephanodiscales</taxon>
        <taxon>Stephanodiscaceae</taxon>
        <taxon>Cyclotella</taxon>
    </lineage>
</organism>
<dbReference type="Gene3D" id="1.10.10.10">
    <property type="entry name" value="Winged helix-like DNA-binding domain superfamily/Winged helix DNA-binding domain"/>
    <property type="match status" value="1"/>
</dbReference>
<dbReference type="InterPro" id="IPR036390">
    <property type="entry name" value="WH_DNA-bd_sf"/>
</dbReference>
<comment type="subcellular location">
    <subcellularLocation>
        <location evidence="1">Nucleus</location>
    </subcellularLocation>
</comment>
<dbReference type="SUPFAM" id="SSF46785">
    <property type="entry name" value="Winged helix' DNA-binding domain"/>
    <property type="match status" value="1"/>
</dbReference>
<keyword evidence="7" id="KW-1185">Reference proteome</keyword>
<evidence type="ECO:0000256" key="2">
    <source>
        <dbReference type="ARBA" id="ARBA00023125"/>
    </source>
</evidence>
<comment type="caution">
    <text evidence="6">The sequence shown here is derived from an EMBL/GenBank/DDBJ whole genome shotgun (WGS) entry which is preliminary data.</text>
</comment>
<dbReference type="Proteomes" id="UP001530400">
    <property type="component" value="Unassembled WGS sequence"/>
</dbReference>
<feature type="domain" description="HSF-type DNA-binding" evidence="5">
    <location>
        <begin position="2"/>
        <end position="70"/>
    </location>
</feature>
<dbReference type="InterPro" id="IPR000232">
    <property type="entry name" value="HSF_DNA-bd"/>
</dbReference>
<dbReference type="InterPro" id="IPR036388">
    <property type="entry name" value="WH-like_DNA-bd_sf"/>
</dbReference>
<gene>
    <name evidence="6" type="ORF">ACHAWO_001451</name>
</gene>
<dbReference type="AlphaFoldDB" id="A0ABD3PCS3"/>
<evidence type="ECO:0000313" key="6">
    <source>
        <dbReference type="EMBL" id="KAL3785945.1"/>
    </source>
</evidence>
<dbReference type="Pfam" id="PF00447">
    <property type="entry name" value="HSF_DNA-bind"/>
    <property type="match status" value="1"/>
</dbReference>
<keyword evidence="2" id="KW-0238">DNA-binding</keyword>
<evidence type="ECO:0000256" key="3">
    <source>
        <dbReference type="ARBA" id="ARBA00023242"/>
    </source>
</evidence>